<evidence type="ECO:0000256" key="1">
    <source>
        <dbReference type="SAM" id="SignalP"/>
    </source>
</evidence>
<gene>
    <name evidence="2" type="ORF">PGLA1383_LOCUS7938</name>
</gene>
<feature type="chain" id="PRO_5032495705" evidence="1">
    <location>
        <begin position="29"/>
        <end position="319"/>
    </location>
</feature>
<evidence type="ECO:0000313" key="2">
    <source>
        <dbReference type="EMBL" id="CAE8589161.1"/>
    </source>
</evidence>
<feature type="signal peptide" evidence="1">
    <location>
        <begin position="1"/>
        <end position="28"/>
    </location>
</feature>
<accession>A0A813DMP7</accession>
<sequence length="319" mass="34148">MSQSYLHGGYLCLRVLVLLPLAVSSAQAQSKTGRAPSPNSLLNNLKSIQFSSTLPSEPEPRGQNLETAEVLSCTRGPRGSSWNQAKQRFRNIFQSDPPWIHGPKETLSATMEGALADLNAAQSLSPDVADECGLGKLCIQLLSFSAAEDPTALVKLFASFEQIASPVLTMLLDVPWVVLAHAGWPIFGLLSQINGRKATVPGALNDDSVDGMQQQAALQFQTDLANGLNHKDGMAVQRAADSFLRETSNLYGSVLGALTAMAAQALACPEPQERMQLLTAVQQGFAQTIRNGSELDVALSTKWPLWGLIHGAIDGLMLD</sequence>
<organism evidence="2 3">
    <name type="scientific">Polarella glacialis</name>
    <name type="common">Dinoflagellate</name>
    <dbReference type="NCBI Taxonomy" id="89957"/>
    <lineage>
        <taxon>Eukaryota</taxon>
        <taxon>Sar</taxon>
        <taxon>Alveolata</taxon>
        <taxon>Dinophyceae</taxon>
        <taxon>Suessiales</taxon>
        <taxon>Suessiaceae</taxon>
        <taxon>Polarella</taxon>
    </lineage>
</organism>
<reference evidence="2" key="1">
    <citation type="submission" date="2021-02" db="EMBL/GenBank/DDBJ databases">
        <authorList>
            <person name="Dougan E. K."/>
            <person name="Rhodes N."/>
            <person name="Thang M."/>
            <person name="Chan C."/>
        </authorList>
    </citation>
    <scope>NUCLEOTIDE SEQUENCE</scope>
</reference>
<dbReference type="Proteomes" id="UP000654075">
    <property type="component" value="Unassembled WGS sequence"/>
</dbReference>
<dbReference type="OrthoDB" id="445713at2759"/>
<dbReference type="AlphaFoldDB" id="A0A813DMP7"/>
<protein>
    <submittedName>
        <fullName evidence="2">Uncharacterized protein</fullName>
    </submittedName>
</protein>
<keyword evidence="3" id="KW-1185">Reference proteome</keyword>
<keyword evidence="1" id="KW-0732">Signal</keyword>
<dbReference type="EMBL" id="CAJNNV010003520">
    <property type="protein sequence ID" value="CAE8589161.1"/>
    <property type="molecule type" value="Genomic_DNA"/>
</dbReference>
<proteinExistence type="predicted"/>
<comment type="caution">
    <text evidence="2">The sequence shown here is derived from an EMBL/GenBank/DDBJ whole genome shotgun (WGS) entry which is preliminary data.</text>
</comment>
<name>A0A813DMP7_POLGL</name>
<evidence type="ECO:0000313" key="3">
    <source>
        <dbReference type="Proteomes" id="UP000654075"/>
    </source>
</evidence>